<feature type="region of interest" description="Disordered" evidence="1">
    <location>
        <begin position="113"/>
        <end position="133"/>
    </location>
</feature>
<evidence type="ECO:0000313" key="2">
    <source>
        <dbReference type="EMBL" id="AEW98213.1"/>
    </source>
</evidence>
<dbReference type="KEGG" id="sct:SCAT_p1699"/>
<dbReference type="HOGENOM" id="CLU_1905527_0_0_11"/>
<accession>F8JLX8</accession>
<keyword evidence="2" id="KW-0614">Plasmid</keyword>
<dbReference type="AlphaFoldDB" id="F8JLX8"/>
<dbReference type="Proteomes" id="UP000007842">
    <property type="component" value="Plasmid pSCATT"/>
</dbReference>
<name>F8JLX8_STREN</name>
<dbReference type="PANTHER" id="PTHR39209:SF2">
    <property type="entry name" value="CYTOPLASMIC PROTEIN"/>
    <property type="match status" value="1"/>
</dbReference>
<keyword evidence="2" id="KW-0670">Pyruvate</keyword>
<protein>
    <submittedName>
        <fullName evidence="2">Phosphoenolpyruvate synthase</fullName>
    </submittedName>
</protein>
<dbReference type="SUPFAM" id="SSF56037">
    <property type="entry name" value="PheT/TilS domain"/>
    <property type="match status" value="1"/>
</dbReference>
<evidence type="ECO:0000313" key="3">
    <source>
        <dbReference type="Proteomes" id="UP000007842"/>
    </source>
</evidence>
<geneLocation type="plasmid" evidence="2 3">
    <name>pSCATT</name>
</geneLocation>
<organism evidence="2 3">
    <name type="scientific">Streptantibioticus cattleyicolor (strain ATCC 35852 / DSM 46488 / JCM 4925 / NBRC 14057 / NRRL 8057)</name>
    <name type="common">Streptomyces cattleya</name>
    <dbReference type="NCBI Taxonomy" id="1003195"/>
    <lineage>
        <taxon>Bacteria</taxon>
        <taxon>Bacillati</taxon>
        <taxon>Actinomycetota</taxon>
        <taxon>Actinomycetes</taxon>
        <taxon>Kitasatosporales</taxon>
        <taxon>Streptomycetaceae</taxon>
        <taxon>Streptantibioticus</taxon>
    </lineage>
</organism>
<evidence type="ECO:0000256" key="1">
    <source>
        <dbReference type="SAM" id="MobiDB-lite"/>
    </source>
</evidence>
<accession>G8XDL9</accession>
<reference evidence="3" key="1">
    <citation type="submission" date="2011-12" db="EMBL/GenBank/DDBJ databases">
        <title>Complete genome sequence of Streptomyces cattleya strain DSM 46488.</title>
        <authorList>
            <person name="Ou H.-Y."/>
            <person name="Li P."/>
            <person name="Zhao C."/>
            <person name="O'Hagan D."/>
            <person name="Deng Z."/>
        </authorList>
    </citation>
    <scope>NUCLEOTIDE SEQUENCE [LARGE SCALE GENOMIC DNA]</scope>
    <source>
        <strain evidence="3">ATCC 35852 / DSM 46488 / JCM 4925 / NBRC 14057 / NRRL 8057</strain>
        <plasmid evidence="3">Plasmid pSCATT</plasmid>
    </source>
</reference>
<dbReference type="PANTHER" id="PTHR39209">
    <property type="match status" value="1"/>
</dbReference>
<gene>
    <name evidence="2" type="ordered locus">SCATT_p00200</name>
</gene>
<dbReference type="KEGG" id="scy:SCATT_p00200"/>
<proteinExistence type="predicted"/>
<keyword evidence="3" id="KW-1185">Reference proteome</keyword>
<sequence length="133" mass="14257">MRFRHADAIWSGQLGLAAGAMWAAGVGAAADVGPRVTEYTARAAARFAAAAESEFPEVLAWRRAFGRTGLKPTQYRCASESLLRRLRTREELPRIHPVVDLCDAISGRVRGAGGGLRHGPHRRPSAGGALCPR</sequence>
<dbReference type="EMBL" id="CP003229">
    <property type="protein sequence ID" value="AEW98213.1"/>
    <property type="molecule type" value="Genomic_DNA"/>
</dbReference>
<dbReference type="PATRIC" id="fig|1003195.29.peg.5825"/>